<name>A0ABR0NLZ9_GOSAR</name>
<evidence type="ECO:0000256" key="1">
    <source>
        <dbReference type="SAM" id="MobiDB-lite"/>
    </source>
</evidence>
<dbReference type="EMBL" id="JARKNE010000009">
    <property type="protein sequence ID" value="KAK5802368.1"/>
    <property type="molecule type" value="Genomic_DNA"/>
</dbReference>
<keyword evidence="3" id="KW-1185">Reference proteome</keyword>
<dbReference type="Proteomes" id="UP001358586">
    <property type="component" value="Chromosome 9"/>
</dbReference>
<protein>
    <submittedName>
        <fullName evidence="2">Uncharacterized protein</fullName>
    </submittedName>
</protein>
<reference evidence="2 3" key="1">
    <citation type="submission" date="2023-03" db="EMBL/GenBank/DDBJ databases">
        <title>WGS of Gossypium arboreum.</title>
        <authorList>
            <person name="Yu D."/>
        </authorList>
    </citation>
    <scope>NUCLEOTIDE SEQUENCE [LARGE SCALE GENOMIC DNA]</scope>
    <source>
        <tissue evidence="2">Leaf</tissue>
    </source>
</reference>
<sequence length="84" mass="9022">MVSSPQSSSSTIQFRSLPPSPLAIILVSPSTTISHSNDREDPSDVIIRSPPSPYETPLDPSLENDDTPEDTNTTNNCPPPMCTP</sequence>
<feature type="region of interest" description="Disordered" evidence="1">
    <location>
        <begin position="30"/>
        <end position="84"/>
    </location>
</feature>
<organism evidence="2 3">
    <name type="scientific">Gossypium arboreum</name>
    <name type="common">Tree cotton</name>
    <name type="synonym">Gossypium nanking</name>
    <dbReference type="NCBI Taxonomy" id="29729"/>
    <lineage>
        <taxon>Eukaryota</taxon>
        <taxon>Viridiplantae</taxon>
        <taxon>Streptophyta</taxon>
        <taxon>Embryophyta</taxon>
        <taxon>Tracheophyta</taxon>
        <taxon>Spermatophyta</taxon>
        <taxon>Magnoliopsida</taxon>
        <taxon>eudicotyledons</taxon>
        <taxon>Gunneridae</taxon>
        <taxon>Pentapetalae</taxon>
        <taxon>rosids</taxon>
        <taxon>malvids</taxon>
        <taxon>Malvales</taxon>
        <taxon>Malvaceae</taxon>
        <taxon>Malvoideae</taxon>
        <taxon>Gossypium</taxon>
    </lineage>
</organism>
<evidence type="ECO:0000313" key="3">
    <source>
        <dbReference type="Proteomes" id="UP001358586"/>
    </source>
</evidence>
<gene>
    <name evidence="2" type="ORF">PVK06_029957</name>
</gene>
<proteinExistence type="predicted"/>
<comment type="caution">
    <text evidence="2">The sequence shown here is derived from an EMBL/GenBank/DDBJ whole genome shotgun (WGS) entry which is preliminary data.</text>
</comment>
<accession>A0ABR0NLZ9</accession>
<evidence type="ECO:0000313" key="2">
    <source>
        <dbReference type="EMBL" id="KAK5802368.1"/>
    </source>
</evidence>